<organism evidence="2 3">
    <name type="scientific">Anaerofustis stercorihominis</name>
    <dbReference type="NCBI Taxonomy" id="214853"/>
    <lineage>
        <taxon>Bacteria</taxon>
        <taxon>Bacillati</taxon>
        <taxon>Bacillota</taxon>
        <taxon>Clostridia</taxon>
        <taxon>Eubacteriales</taxon>
        <taxon>Eubacteriaceae</taxon>
        <taxon>Anaerofustis</taxon>
    </lineage>
</organism>
<evidence type="ECO:0008006" key="4">
    <source>
        <dbReference type="Google" id="ProtNLM"/>
    </source>
</evidence>
<dbReference type="GeneID" id="98000620"/>
<comment type="caution">
    <text evidence="2">The sequence shown here is derived from an EMBL/GenBank/DDBJ whole genome shotgun (WGS) entry which is preliminary data.</text>
</comment>
<dbReference type="Proteomes" id="UP000261212">
    <property type="component" value="Unassembled WGS sequence"/>
</dbReference>
<evidence type="ECO:0000313" key="3">
    <source>
        <dbReference type="Proteomes" id="UP000261212"/>
    </source>
</evidence>
<protein>
    <recommendedName>
        <fullName evidence="4">YhcN/YlaJ family sporulation lipoprotein</fullName>
    </recommendedName>
</protein>
<keyword evidence="1" id="KW-0732">Signal</keyword>
<reference evidence="2 3" key="1">
    <citation type="submission" date="2018-08" db="EMBL/GenBank/DDBJ databases">
        <title>A genome reference for cultivated species of the human gut microbiota.</title>
        <authorList>
            <person name="Zou Y."/>
            <person name="Xue W."/>
            <person name="Luo G."/>
        </authorList>
    </citation>
    <scope>NUCLEOTIDE SEQUENCE [LARGE SCALE GENOMIC DNA]</scope>
    <source>
        <strain evidence="2 3">AM25-6</strain>
    </source>
</reference>
<evidence type="ECO:0000313" key="2">
    <source>
        <dbReference type="EMBL" id="RGD75085.1"/>
    </source>
</evidence>
<accession>A0A3E3E1C1</accession>
<evidence type="ECO:0000256" key="1">
    <source>
        <dbReference type="SAM" id="SignalP"/>
    </source>
</evidence>
<name>A0A3E3E1C1_9FIRM</name>
<sequence>MNKKIMTIALASFMMLSTFAGCGNVGNTDTTKNNDNAVENAADDVKNGAENIGNDVRNGVDNAADDVRNGAENVTDGNDNVTKNDSSLTPYQFDYSGMYRQYTSNDTGYYNSSSTAKHKQEGNAAYSEIKKISGISDVKVVIIDNKAYCGVKTQAGANSLSTKKKAKIGNIIKEKYPQVKNVYFSDKVNGYTSLVNVIGNDLRDITDDVLNLFDIR</sequence>
<feature type="signal peptide" evidence="1">
    <location>
        <begin position="1"/>
        <end position="20"/>
    </location>
</feature>
<dbReference type="AlphaFoldDB" id="A0A3E3E1C1"/>
<feature type="chain" id="PRO_5038946328" description="YhcN/YlaJ family sporulation lipoprotein" evidence="1">
    <location>
        <begin position="21"/>
        <end position="216"/>
    </location>
</feature>
<gene>
    <name evidence="2" type="ORF">DW687_01825</name>
</gene>
<dbReference type="Gene3D" id="1.10.287.700">
    <property type="entry name" value="Helix hairpin bin"/>
    <property type="match status" value="1"/>
</dbReference>
<dbReference type="RefSeq" id="WP_007050307.1">
    <property type="nucleotide sequence ID" value="NZ_CABKNJ010000001.1"/>
</dbReference>
<dbReference type="EMBL" id="QUSM01000002">
    <property type="protein sequence ID" value="RGD75085.1"/>
    <property type="molecule type" value="Genomic_DNA"/>
</dbReference>
<proteinExistence type="predicted"/>
<dbReference type="PROSITE" id="PS51257">
    <property type="entry name" value="PROKAR_LIPOPROTEIN"/>
    <property type="match status" value="1"/>
</dbReference>